<keyword evidence="5 7" id="KW-0067">ATP-binding</keyword>
<feature type="region of interest" description="Disordered" evidence="8">
    <location>
        <begin position="432"/>
        <end position="459"/>
    </location>
</feature>
<name>A0AA89BZG0_PINIB</name>
<evidence type="ECO:0000256" key="6">
    <source>
        <dbReference type="ARBA" id="ARBA00061588"/>
    </source>
</evidence>
<feature type="region of interest" description="Disordered" evidence="8">
    <location>
        <begin position="366"/>
        <end position="410"/>
    </location>
</feature>
<evidence type="ECO:0000256" key="4">
    <source>
        <dbReference type="ARBA" id="ARBA00022777"/>
    </source>
</evidence>
<reference evidence="10" key="1">
    <citation type="submission" date="2019-08" db="EMBL/GenBank/DDBJ databases">
        <title>The improved chromosome-level genome for the pearl oyster Pinctada fucata martensii using PacBio sequencing and Hi-C.</title>
        <authorList>
            <person name="Zheng Z."/>
        </authorList>
    </citation>
    <scope>NUCLEOTIDE SEQUENCE</scope>
    <source>
        <strain evidence="10">ZZ-2019</strain>
        <tissue evidence="10">Adductor muscle</tissue>
    </source>
</reference>
<dbReference type="PROSITE" id="PS50011">
    <property type="entry name" value="PROTEIN_KINASE_DOM"/>
    <property type="match status" value="1"/>
</dbReference>
<keyword evidence="1" id="KW-0723">Serine/threonine-protein kinase</keyword>
<feature type="compositionally biased region" description="Polar residues" evidence="8">
    <location>
        <begin position="520"/>
        <end position="535"/>
    </location>
</feature>
<dbReference type="GO" id="GO:0015630">
    <property type="term" value="C:microtubule cytoskeleton"/>
    <property type="evidence" value="ECO:0007669"/>
    <property type="project" value="UniProtKB-ARBA"/>
</dbReference>
<dbReference type="CDD" id="cd14017">
    <property type="entry name" value="STKc_TTBK"/>
    <property type="match status" value="1"/>
</dbReference>
<feature type="region of interest" description="Disordered" evidence="8">
    <location>
        <begin position="236"/>
        <end position="270"/>
    </location>
</feature>
<dbReference type="GO" id="GO:0004674">
    <property type="term" value="F:protein serine/threonine kinase activity"/>
    <property type="evidence" value="ECO:0007669"/>
    <property type="project" value="UniProtKB-KW"/>
</dbReference>
<keyword evidence="3 7" id="KW-0547">Nucleotide-binding</keyword>
<dbReference type="Gene3D" id="1.10.510.10">
    <property type="entry name" value="Transferase(Phosphotransferase) domain 1"/>
    <property type="match status" value="1"/>
</dbReference>
<dbReference type="PANTHER" id="PTHR11909">
    <property type="entry name" value="CASEIN KINASE-RELATED"/>
    <property type="match status" value="1"/>
</dbReference>
<feature type="compositionally biased region" description="Basic and acidic residues" evidence="8">
    <location>
        <begin position="373"/>
        <end position="408"/>
    </location>
</feature>
<evidence type="ECO:0000256" key="5">
    <source>
        <dbReference type="ARBA" id="ARBA00022840"/>
    </source>
</evidence>
<dbReference type="InterPro" id="IPR000719">
    <property type="entry name" value="Prot_kinase_dom"/>
</dbReference>
<gene>
    <name evidence="10" type="ORF">FSP39_014930</name>
</gene>
<keyword evidence="11" id="KW-1185">Reference proteome</keyword>
<feature type="compositionally biased region" description="Basic and acidic residues" evidence="8">
    <location>
        <begin position="433"/>
        <end position="459"/>
    </location>
</feature>
<comment type="similarity">
    <text evidence="6">Belongs to the protein kinase superfamily. CK1 Ser/Thr protein kinase family.</text>
</comment>
<keyword evidence="4" id="KW-0418">Kinase</keyword>
<protein>
    <recommendedName>
        <fullName evidence="9">Protein kinase domain-containing protein</fullName>
    </recommendedName>
</protein>
<evidence type="ECO:0000256" key="1">
    <source>
        <dbReference type="ARBA" id="ARBA00022527"/>
    </source>
</evidence>
<organism evidence="10 11">
    <name type="scientific">Pinctada imbricata</name>
    <name type="common">Atlantic pearl-oyster</name>
    <name type="synonym">Pinctada martensii</name>
    <dbReference type="NCBI Taxonomy" id="66713"/>
    <lineage>
        <taxon>Eukaryota</taxon>
        <taxon>Metazoa</taxon>
        <taxon>Spiralia</taxon>
        <taxon>Lophotrochozoa</taxon>
        <taxon>Mollusca</taxon>
        <taxon>Bivalvia</taxon>
        <taxon>Autobranchia</taxon>
        <taxon>Pteriomorphia</taxon>
        <taxon>Pterioida</taxon>
        <taxon>Pterioidea</taxon>
        <taxon>Pteriidae</taxon>
        <taxon>Pinctada</taxon>
    </lineage>
</organism>
<comment type="caution">
    <text evidence="10">The sequence shown here is derived from an EMBL/GenBank/DDBJ whole genome shotgun (WGS) entry which is preliminary data.</text>
</comment>
<evidence type="ECO:0000259" key="9">
    <source>
        <dbReference type="PROSITE" id="PS50011"/>
    </source>
</evidence>
<feature type="compositionally biased region" description="Acidic residues" evidence="8">
    <location>
        <begin position="258"/>
        <end position="268"/>
    </location>
</feature>
<dbReference type="InterPro" id="IPR047916">
    <property type="entry name" value="TTBK_Asator-like_STKc"/>
</dbReference>
<feature type="domain" description="Protein kinase" evidence="9">
    <location>
        <begin position="19"/>
        <end position="327"/>
    </location>
</feature>
<dbReference type="Pfam" id="PF00069">
    <property type="entry name" value="Pkinase"/>
    <property type="match status" value="1"/>
</dbReference>
<accession>A0AA89BZG0</accession>
<evidence type="ECO:0000313" key="11">
    <source>
        <dbReference type="Proteomes" id="UP001186944"/>
    </source>
</evidence>
<evidence type="ECO:0000256" key="3">
    <source>
        <dbReference type="ARBA" id="ARBA00022741"/>
    </source>
</evidence>
<feature type="region of interest" description="Disordered" evidence="8">
    <location>
        <begin position="501"/>
        <end position="541"/>
    </location>
</feature>
<dbReference type="InterPro" id="IPR050235">
    <property type="entry name" value="CK1_Ser-Thr_kinase"/>
</dbReference>
<evidence type="ECO:0000256" key="8">
    <source>
        <dbReference type="SAM" id="MobiDB-lite"/>
    </source>
</evidence>
<dbReference type="GO" id="GO:0005524">
    <property type="term" value="F:ATP binding"/>
    <property type="evidence" value="ECO:0007669"/>
    <property type="project" value="UniProtKB-UniRule"/>
</dbReference>
<dbReference type="EMBL" id="VSWD01000009">
    <property type="protein sequence ID" value="KAK3093387.1"/>
    <property type="molecule type" value="Genomic_DNA"/>
</dbReference>
<dbReference type="PROSITE" id="PS00107">
    <property type="entry name" value="PROTEIN_KINASE_ATP"/>
    <property type="match status" value="1"/>
</dbReference>
<dbReference type="AlphaFoldDB" id="A0AA89BZG0"/>
<dbReference type="InterPro" id="IPR017441">
    <property type="entry name" value="Protein_kinase_ATP_BS"/>
</dbReference>
<sequence length="541" mass="60488">MSTATEDLLQANQVVKERWKVVRKIGGGGFGEIYEGVDLVTKENVALKLESAKQPKQVLKMEVAVLKKLQGRDHVCRFIGCGRNERYNYVVMTLQGKNLAELRRSQSRGCFSLSTTLRLGAQILKAIEAIHEVGFLHRDIKPSNFAMGRLSKDSKKVFMLDFGLARQYTTPTGEVRPPRAAAGFRGTVRYASVNAHKNKCIRRKGIKEVDPYDWEKIYADGSLATTTTTSPPLGIKQTAGAGLQPGGPHTAGHGATEVMDENLSDEENKDERKIKENELIMDNRLREMDNRLKEEKGEIVLLARDQNTYERIEEKHQVEQMVKEEIVEKTTAREKIVDDKKKEREENVQGKGADFDVLRGQLSSIMKQGSEAKGSEEKKEGVQFAEDVNRSKDQNVKGEQNVKGHKQAEQSSIGVRFVETAFRPIKSVTLDVGTEKQSAKKESSAKQERRVSIAEHVDEANDQDRKLPYYVDNTCNIDGQDNLVSRAPLTYALMQTEDKTHTVGDENVDENATRAAPYTIASQVGNVSPFGSDSNSNDDRK</sequence>
<evidence type="ECO:0000256" key="2">
    <source>
        <dbReference type="ARBA" id="ARBA00022679"/>
    </source>
</evidence>
<evidence type="ECO:0000256" key="7">
    <source>
        <dbReference type="PROSITE-ProRule" id="PRU10141"/>
    </source>
</evidence>
<keyword evidence="2" id="KW-0808">Transferase</keyword>
<dbReference type="FunFam" id="3.30.200.20:FF:000358">
    <property type="entry name" value="Tau tubulin kinase 2b"/>
    <property type="match status" value="1"/>
</dbReference>
<dbReference type="SMART" id="SM00220">
    <property type="entry name" value="S_TKc"/>
    <property type="match status" value="1"/>
</dbReference>
<evidence type="ECO:0000313" key="10">
    <source>
        <dbReference type="EMBL" id="KAK3093387.1"/>
    </source>
</evidence>
<feature type="binding site" evidence="7">
    <location>
        <position position="48"/>
    </location>
    <ligand>
        <name>ATP</name>
        <dbReference type="ChEBI" id="CHEBI:30616"/>
    </ligand>
</feature>
<dbReference type="SUPFAM" id="SSF56112">
    <property type="entry name" value="Protein kinase-like (PK-like)"/>
    <property type="match status" value="1"/>
</dbReference>
<dbReference type="Proteomes" id="UP001186944">
    <property type="component" value="Unassembled WGS sequence"/>
</dbReference>
<dbReference type="InterPro" id="IPR011009">
    <property type="entry name" value="Kinase-like_dom_sf"/>
</dbReference>
<proteinExistence type="inferred from homology"/>